<evidence type="ECO:0000256" key="16">
    <source>
        <dbReference type="ARBA" id="ARBA00031198"/>
    </source>
</evidence>
<sequence length="455" mass="51135">MLLAQRRLFSLGCRAKPIKTIYSSSKVLGLCTSAKMALKFKNAKRIEGLDHNVWVEFTKLAADPSVVNLGQGFPDIAPPPYVKEELSKAALTDNMNQYTRGFGHPALVKALSCLYGKIYQRQIDPNEEILVAVGAYGSLFNSIQGLVDPGDEVIIMVPFYDCYEPMVRMAGAVPVFIPLRSKPTDGMKWTSSDWTFDPRELESKFSSKTKAIILNTPHNPLGKVYTRQELQVIADLCVKHDTLCISDEVYEWLVYTGHAHIKIATLPGMWERTITIGSAGKTFSVTGWKLGWSIGPAHLIKHLQTVQQNSFYTCATPLQAALAEAFWIDIKRMDDPECYFNSLPKELEVKRDRMVRLLNSVGLKPIVPDGGYFIIADVSSLGADLSDMNSDEPYDYKFVKWMTKHKKLTAIPVSAFCHSESKPHFEKLVRFCFIKKDSTLDAAEEVFRAWNSQKS</sequence>
<evidence type="ECO:0000256" key="9">
    <source>
        <dbReference type="ARBA" id="ARBA00022679"/>
    </source>
</evidence>
<dbReference type="RefSeq" id="XP_021012890.1">
    <property type="nucleotide sequence ID" value="XM_021157231.2"/>
</dbReference>
<dbReference type="FunFam" id="3.90.1150.10:FF:000021">
    <property type="entry name" value="Kynurenine--oxoglutarate transaminase 3"/>
    <property type="match status" value="1"/>
</dbReference>
<dbReference type="FunFam" id="3.40.640.10:FF:000024">
    <property type="entry name" value="Kynurenine--oxoglutarate transaminase 3"/>
    <property type="match status" value="1"/>
</dbReference>
<evidence type="ECO:0000256" key="15">
    <source>
        <dbReference type="ARBA" id="ARBA00030993"/>
    </source>
</evidence>
<comment type="function">
    <text evidence="23">Catalyzes the irreversible transamination of the L-tryptophan metabolite L-kynurenine to form kynurenic acid (KA), an intermediate in the tryptophan catabolic pathway which is also a broad spectrum antagonist of the three ionotropic excitatory amino acid receptors among others. May catalyze the beta-elimination of S-conjugates and Se-conjugates of L-(seleno)cysteine, resulting in the cleavage of the C-S or C-Se bond. Has transaminase activity towards L-kynurenine, tryptophan, phenylalanine, serine, cysteine, methionine, histidine, glutamine and asparagine with glyoxylate as an amino group acceptor (in vitro). Has lower activity with 2-oxoglutarate as amino group acceptor (in vitro).</text>
</comment>
<evidence type="ECO:0000256" key="1">
    <source>
        <dbReference type="ARBA" id="ARBA00001933"/>
    </source>
</evidence>
<comment type="similarity">
    <text evidence="2">Belongs to the class-I pyridoxal-phosphate-dependent aminotransferase family.</text>
</comment>
<dbReference type="GO" id="GO:0016212">
    <property type="term" value="F:kynurenine-oxoglutarate transaminase activity"/>
    <property type="evidence" value="ECO:0007669"/>
    <property type="project" value="UniProtKB-EC"/>
</dbReference>
<dbReference type="EC" id="2.6.1.63" evidence="6"/>
<dbReference type="Gene3D" id="3.40.640.10">
    <property type="entry name" value="Type I PLP-dependent aspartate aminotransferase-like (Major domain)"/>
    <property type="match status" value="1"/>
</dbReference>
<feature type="domain" description="Aminotransferase class I/classII large" evidence="24">
    <location>
        <begin position="65"/>
        <end position="441"/>
    </location>
</feature>
<protein>
    <recommendedName>
        <fullName evidence="7">Kynurenine--oxoglutarate transaminase 3</fullName>
        <ecNumber evidence="6">2.6.1.63</ecNumber>
        <ecNumber evidence="5">2.6.1.7</ecNumber>
        <ecNumber evidence="4">4.4.1.13</ecNumber>
    </recommendedName>
    <alternativeName>
        <fullName evidence="18">Cysteine-S-conjugate beta-lyase 2</fullName>
    </alternativeName>
    <alternativeName>
        <fullName evidence="14">Kynurenine aminotransferase 3</fullName>
    </alternativeName>
    <alternativeName>
        <fullName evidence="15">Kynurenine aminotransferase III</fullName>
    </alternativeName>
    <alternativeName>
        <fullName evidence="16">Kynurenine--glyoxylate transaminase</fullName>
    </alternativeName>
    <alternativeName>
        <fullName evidence="17">Kynurenine--oxoglutarate transaminase III</fullName>
    </alternativeName>
</protein>
<dbReference type="GeneID" id="110290637"/>
<dbReference type="EC" id="2.6.1.7" evidence="5"/>
<evidence type="ECO:0000256" key="10">
    <source>
        <dbReference type="ARBA" id="ARBA00022898"/>
    </source>
</evidence>
<dbReference type="FunFam" id="3.90.1150.10:FF:000275">
    <property type="entry name" value="kynurenine--oxoglutarate transaminase 1"/>
    <property type="match status" value="1"/>
</dbReference>
<dbReference type="PANTHER" id="PTHR43807">
    <property type="entry name" value="FI04487P"/>
    <property type="match status" value="1"/>
</dbReference>
<evidence type="ECO:0000256" key="6">
    <source>
        <dbReference type="ARBA" id="ARBA00013010"/>
    </source>
</evidence>
<evidence type="ECO:0000256" key="22">
    <source>
        <dbReference type="ARBA" id="ARBA00049325"/>
    </source>
</evidence>
<keyword evidence="10" id="KW-0663">Pyridoxal phosphate</keyword>
<comment type="pathway">
    <text evidence="13">Amino-acid degradation; L-kynurenine degradation; kynurenate from L-kynurenine: step 1/2.</text>
</comment>
<evidence type="ECO:0000256" key="7">
    <source>
        <dbReference type="ARBA" id="ARBA00019100"/>
    </source>
</evidence>
<dbReference type="Gene3D" id="3.90.1150.10">
    <property type="entry name" value="Aspartate Aminotransferase, domain 1"/>
    <property type="match status" value="1"/>
</dbReference>
<dbReference type="InterPro" id="IPR004839">
    <property type="entry name" value="Aminotransferase_I/II_large"/>
</dbReference>
<dbReference type="InterPro" id="IPR015424">
    <property type="entry name" value="PyrdxlP-dep_Trfase"/>
</dbReference>
<dbReference type="GO" id="GO:0042803">
    <property type="term" value="F:protein homodimerization activity"/>
    <property type="evidence" value="ECO:0007669"/>
    <property type="project" value="Ensembl"/>
</dbReference>
<evidence type="ECO:0000256" key="5">
    <source>
        <dbReference type="ARBA" id="ARBA00012751"/>
    </source>
</evidence>
<name>A0A6P7R1P7_MUSCR</name>
<evidence type="ECO:0000256" key="13">
    <source>
        <dbReference type="ARBA" id="ARBA00024016"/>
    </source>
</evidence>
<evidence type="ECO:0000256" key="11">
    <source>
        <dbReference type="ARBA" id="ARBA00022990"/>
    </source>
</evidence>
<comment type="subunit">
    <text evidence="3">Homodimer.</text>
</comment>
<dbReference type="GO" id="GO:0005739">
    <property type="term" value="C:mitochondrion"/>
    <property type="evidence" value="ECO:0007669"/>
    <property type="project" value="TreeGrafter"/>
</dbReference>
<evidence type="ECO:0000256" key="8">
    <source>
        <dbReference type="ARBA" id="ARBA00022576"/>
    </source>
</evidence>
<evidence type="ECO:0000313" key="27">
    <source>
        <dbReference type="RefSeq" id="XP_029330800.1"/>
    </source>
</evidence>
<evidence type="ECO:0000256" key="2">
    <source>
        <dbReference type="ARBA" id="ARBA00007441"/>
    </source>
</evidence>
<dbReference type="KEGG" id="mcal:110290637"/>
<evidence type="ECO:0000256" key="4">
    <source>
        <dbReference type="ARBA" id="ARBA00012224"/>
    </source>
</evidence>
<evidence type="ECO:0000256" key="18">
    <source>
        <dbReference type="ARBA" id="ARBA00031600"/>
    </source>
</evidence>
<dbReference type="Pfam" id="PF00155">
    <property type="entry name" value="Aminotran_1_2"/>
    <property type="match status" value="1"/>
</dbReference>
<dbReference type="InterPro" id="IPR015422">
    <property type="entry name" value="PyrdxlP-dep_Trfase_small"/>
</dbReference>
<comment type="cofactor">
    <cofactor evidence="1">
        <name>pyridoxal 5'-phosphate</name>
        <dbReference type="ChEBI" id="CHEBI:597326"/>
    </cofactor>
</comment>
<comment type="catalytic activity">
    <reaction evidence="22">
        <text>an S-substituted L-cysteine + H2O = a thiol + pyruvate + NH4(+)</text>
        <dbReference type="Rhea" id="RHEA:18121"/>
        <dbReference type="ChEBI" id="CHEBI:15361"/>
        <dbReference type="ChEBI" id="CHEBI:15377"/>
        <dbReference type="ChEBI" id="CHEBI:28938"/>
        <dbReference type="ChEBI" id="CHEBI:29256"/>
        <dbReference type="ChEBI" id="CHEBI:58717"/>
        <dbReference type="EC" id="4.4.1.13"/>
    </reaction>
    <physiologicalReaction direction="left-to-right" evidence="22">
        <dbReference type="Rhea" id="RHEA:18122"/>
    </physiologicalReaction>
</comment>
<comment type="catalytic activity">
    <reaction evidence="20">
        <text>L-kynurenine + glyoxylate = kynurenate + glycine + H2O</text>
        <dbReference type="Rhea" id="RHEA:65896"/>
        <dbReference type="ChEBI" id="CHEBI:15377"/>
        <dbReference type="ChEBI" id="CHEBI:36655"/>
        <dbReference type="ChEBI" id="CHEBI:57305"/>
        <dbReference type="ChEBI" id="CHEBI:57959"/>
        <dbReference type="ChEBI" id="CHEBI:58454"/>
        <dbReference type="EC" id="2.6.1.63"/>
    </reaction>
    <physiologicalReaction direction="left-to-right" evidence="20">
        <dbReference type="Rhea" id="RHEA:65897"/>
    </physiologicalReaction>
</comment>
<dbReference type="InterPro" id="IPR015421">
    <property type="entry name" value="PyrdxlP-dep_Trfase_major"/>
</dbReference>
<evidence type="ECO:0000256" key="21">
    <source>
        <dbReference type="ARBA" id="ARBA00047888"/>
    </source>
</evidence>
<keyword evidence="25" id="KW-1185">Reference proteome</keyword>
<comment type="catalytic activity">
    <reaction evidence="19">
        <text>L-kynurenine + 2-oxoglutarate = kynurenate + L-glutamate + H2O</text>
        <dbReference type="Rhea" id="RHEA:65560"/>
        <dbReference type="ChEBI" id="CHEBI:15377"/>
        <dbReference type="ChEBI" id="CHEBI:16810"/>
        <dbReference type="ChEBI" id="CHEBI:29985"/>
        <dbReference type="ChEBI" id="CHEBI:57959"/>
        <dbReference type="ChEBI" id="CHEBI:58454"/>
        <dbReference type="EC" id="2.6.1.7"/>
    </reaction>
    <physiologicalReaction direction="left-to-right" evidence="19">
        <dbReference type="Rhea" id="RHEA:65561"/>
    </physiologicalReaction>
</comment>
<keyword evidence="11" id="KW-0007">Acetylation</keyword>
<evidence type="ECO:0000256" key="12">
    <source>
        <dbReference type="ARBA" id="ARBA00023239"/>
    </source>
</evidence>
<dbReference type="InterPro" id="IPR051326">
    <property type="entry name" value="Kynurenine-oxoglutarate_AT"/>
</dbReference>
<keyword evidence="9" id="KW-0808">Transferase</keyword>
<dbReference type="GO" id="GO:0047315">
    <property type="term" value="F:kynurenine-glyoxylate transaminase activity"/>
    <property type="evidence" value="ECO:0007669"/>
    <property type="project" value="UniProtKB-EC"/>
</dbReference>
<evidence type="ECO:0000256" key="23">
    <source>
        <dbReference type="ARBA" id="ARBA00054518"/>
    </source>
</evidence>
<evidence type="ECO:0000259" key="24">
    <source>
        <dbReference type="Pfam" id="PF00155"/>
    </source>
</evidence>
<evidence type="ECO:0000313" key="25">
    <source>
        <dbReference type="Proteomes" id="UP000515126"/>
    </source>
</evidence>
<dbReference type="EC" id="4.4.1.13" evidence="4"/>
<reference evidence="26 27" key="1">
    <citation type="submission" date="2025-04" db="UniProtKB">
        <authorList>
            <consortium name="RefSeq"/>
        </authorList>
    </citation>
    <scope>IDENTIFICATION</scope>
</reference>
<dbReference type="Proteomes" id="UP000515126">
    <property type="component" value="Chromosome 3"/>
</dbReference>
<evidence type="ECO:0000256" key="17">
    <source>
        <dbReference type="ARBA" id="ARBA00031371"/>
    </source>
</evidence>
<dbReference type="AlphaFoldDB" id="A0A6P7R1P7"/>
<dbReference type="SUPFAM" id="SSF53383">
    <property type="entry name" value="PLP-dependent transferases"/>
    <property type="match status" value="1"/>
</dbReference>
<keyword evidence="8" id="KW-0032">Aminotransferase</keyword>
<gene>
    <name evidence="26 27" type="primary">Kyat3</name>
</gene>
<dbReference type="PANTHER" id="PTHR43807:SF6">
    <property type="entry name" value="KYNURENINE--OXOGLUTARATE TRANSAMINASE 3"/>
    <property type="match status" value="1"/>
</dbReference>
<dbReference type="CDD" id="cd00609">
    <property type="entry name" value="AAT_like"/>
    <property type="match status" value="1"/>
</dbReference>
<accession>A0A6P7R1P7</accession>
<keyword evidence="12" id="KW-0456">Lyase</keyword>
<dbReference type="GO" id="GO:0006103">
    <property type="term" value="P:2-oxoglutarate metabolic process"/>
    <property type="evidence" value="ECO:0007669"/>
    <property type="project" value="Ensembl"/>
</dbReference>
<proteinExistence type="inferred from homology"/>
<evidence type="ECO:0000256" key="20">
    <source>
        <dbReference type="ARBA" id="ARBA00047677"/>
    </source>
</evidence>
<evidence type="ECO:0000313" key="26">
    <source>
        <dbReference type="RefSeq" id="XP_021012890.1"/>
    </source>
</evidence>
<dbReference type="UniPathway" id="UPA00334">
    <property type="reaction ID" value="UER00726"/>
</dbReference>
<dbReference type="GO" id="GO:0030170">
    <property type="term" value="F:pyridoxal phosphate binding"/>
    <property type="evidence" value="ECO:0007669"/>
    <property type="project" value="InterPro"/>
</dbReference>
<dbReference type="RefSeq" id="XP_029330800.1">
    <property type="nucleotide sequence ID" value="XM_029474940.1"/>
</dbReference>
<evidence type="ECO:0000256" key="3">
    <source>
        <dbReference type="ARBA" id="ARBA00011738"/>
    </source>
</evidence>
<organism evidence="25 27">
    <name type="scientific">Mus caroli</name>
    <name type="common">Ryukyu mouse</name>
    <name type="synonym">Ricefield mouse</name>
    <dbReference type="NCBI Taxonomy" id="10089"/>
    <lineage>
        <taxon>Eukaryota</taxon>
        <taxon>Metazoa</taxon>
        <taxon>Chordata</taxon>
        <taxon>Craniata</taxon>
        <taxon>Vertebrata</taxon>
        <taxon>Euteleostomi</taxon>
        <taxon>Mammalia</taxon>
        <taxon>Eutheria</taxon>
        <taxon>Euarchontoglires</taxon>
        <taxon>Glires</taxon>
        <taxon>Rodentia</taxon>
        <taxon>Myomorpha</taxon>
        <taxon>Muroidea</taxon>
        <taxon>Muridae</taxon>
        <taxon>Murinae</taxon>
        <taxon>Mus</taxon>
        <taxon>Mus</taxon>
    </lineage>
</organism>
<dbReference type="GO" id="GO:0047804">
    <property type="term" value="F:cysteine-S-conjugate beta-lyase activity"/>
    <property type="evidence" value="ECO:0007669"/>
    <property type="project" value="UniProtKB-EC"/>
</dbReference>
<dbReference type="GO" id="GO:0097053">
    <property type="term" value="P:L-kynurenine catabolic process"/>
    <property type="evidence" value="ECO:0007669"/>
    <property type="project" value="UniProtKB-UniPathway"/>
</dbReference>
<evidence type="ECO:0000256" key="14">
    <source>
        <dbReference type="ARBA" id="ARBA00029778"/>
    </source>
</evidence>
<evidence type="ECO:0000256" key="19">
    <source>
        <dbReference type="ARBA" id="ARBA00047478"/>
    </source>
</evidence>
<dbReference type="CTD" id="56267"/>
<comment type="catalytic activity">
    <reaction evidence="21">
        <text>3-hydroxy-L-kynurenine + glyoxylate = xanthurenate + glycine + H2O</text>
        <dbReference type="Rhea" id="RHEA:65900"/>
        <dbReference type="ChEBI" id="CHEBI:15377"/>
        <dbReference type="ChEBI" id="CHEBI:36655"/>
        <dbReference type="ChEBI" id="CHEBI:57305"/>
        <dbReference type="ChEBI" id="CHEBI:58125"/>
        <dbReference type="ChEBI" id="CHEBI:71201"/>
        <dbReference type="EC" id="2.6.1.63"/>
    </reaction>
    <physiologicalReaction direction="left-to-right" evidence="21">
        <dbReference type="Rhea" id="RHEA:65901"/>
    </physiologicalReaction>
</comment>